<feature type="domain" description="Chalcone isomerase" evidence="1">
    <location>
        <begin position="154"/>
        <end position="274"/>
    </location>
</feature>
<accession>A0A9P3PHX3</accession>
<dbReference type="InterPro" id="IPR016087">
    <property type="entry name" value="Chalcone_isomerase"/>
</dbReference>
<comment type="caution">
    <text evidence="2">The sequence shown here is derived from an EMBL/GenBank/DDBJ whole genome shotgun (WGS) entry which is preliminary data.</text>
</comment>
<dbReference type="Proteomes" id="UP001063166">
    <property type="component" value="Unassembled WGS sequence"/>
</dbReference>
<feature type="domain" description="Chalcone isomerase" evidence="1">
    <location>
        <begin position="104"/>
        <end position="130"/>
    </location>
</feature>
<dbReference type="InterPro" id="IPR036298">
    <property type="entry name" value="Chalcone_isomerase_sf"/>
</dbReference>
<dbReference type="SUPFAM" id="SSF54626">
    <property type="entry name" value="Chalcone isomerase"/>
    <property type="match status" value="1"/>
</dbReference>
<evidence type="ECO:0000313" key="3">
    <source>
        <dbReference type="Proteomes" id="UP001063166"/>
    </source>
</evidence>
<sequence>MLNLLRPLGRVARARAGGVTPMSRRALHNIPRYRPTILRSPIVWSAGAVICATTAIFSLGPTIHLDSAVLGPSGKDNVETRVDPATSIEFPTTIRIPSKLKIPEMTLVGLGVRTVSFLGIKVYSVGFYADLANPNLRISPEMSADEKIGHIVRNSACVVRIVPVRTTSYTHLRDAFMRALQARMALAKKNGTITEEEAYAIGFPMRKLKSLFPNSPLEKHTPLDVYLSAPSPERPRALVFRDLGAIESDWVATEFVLHYFEGAGPSPALKKSVVERLESYEK</sequence>
<dbReference type="Pfam" id="PF16035">
    <property type="entry name" value="Chalcone_2"/>
    <property type="match status" value="2"/>
</dbReference>
<dbReference type="OrthoDB" id="18193at2759"/>
<dbReference type="PANTHER" id="PTHR47284">
    <property type="entry name" value="FATTY-ACID-BINDING PROTEIN 2"/>
    <property type="match status" value="1"/>
</dbReference>
<evidence type="ECO:0000313" key="2">
    <source>
        <dbReference type="EMBL" id="GLB36442.1"/>
    </source>
</evidence>
<dbReference type="PANTHER" id="PTHR47284:SF3">
    <property type="entry name" value="FATTY-ACID-BINDING PROTEIN 2"/>
    <property type="match status" value="1"/>
</dbReference>
<evidence type="ECO:0000259" key="1">
    <source>
        <dbReference type="Pfam" id="PF16035"/>
    </source>
</evidence>
<proteinExistence type="predicted"/>
<dbReference type="EMBL" id="BRPK01000003">
    <property type="protein sequence ID" value="GLB36442.1"/>
    <property type="molecule type" value="Genomic_DNA"/>
</dbReference>
<dbReference type="Gene3D" id="3.50.70.10">
    <property type="match status" value="1"/>
</dbReference>
<reference evidence="2" key="1">
    <citation type="submission" date="2022-07" db="EMBL/GenBank/DDBJ databases">
        <title>The genome of Lyophyllum shimeji provides insight into the initial evolution of ectomycorrhizal fungal genome.</title>
        <authorList>
            <person name="Kobayashi Y."/>
            <person name="Shibata T."/>
            <person name="Hirakawa H."/>
            <person name="Shigenobu S."/>
            <person name="Nishiyama T."/>
            <person name="Yamada A."/>
            <person name="Hasebe M."/>
            <person name="Kawaguchi M."/>
        </authorList>
    </citation>
    <scope>NUCLEOTIDE SEQUENCE</scope>
    <source>
        <strain evidence="2">AT787</strain>
    </source>
</reference>
<gene>
    <name evidence="2" type="primary">AIM18</name>
    <name evidence="2" type="ORF">LshimejAT787_0307300</name>
</gene>
<keyword evidence="3" id="KW-1185">Reference proteome</keyword>
<protein>
    <submittedName>
        <fullName evidence="2">Chalcone isomerase like</fullName>
    </submittedName>
</protein>
<dbReference type="GO" id="GO:0016872">
    <property type="term" value="F:intramolecular lyase activity"/>
    <property type="evidence" value="ECO:0007669"/>
    <property type="project" value="InterPro"/>
</dbReference>
<keyword evidence="2" id="KW-0413">Isomerase</keyword>
<dbReference type="InterPro" id="IPR016088">
    <property type="entry name" value="Chalcone_isomerase_3-sand"/>
</dbReference>
<organism evidence="2 3">
    <name type="scientific">Lyophyllum shimeji</name>
    <name type="common">Hon-shimeji</name>
    <name type="synonym">Tricholoma shimeji</name>
    <dbReference type="NCBI Taxonomy" id="47721"/>
    <lineage>
        <taxon>Eukaryota</taxon>
        <taxon>Fungi</taxon>
        <taxon>Dikarya</taxon>
        <taxon>Basidiomycota</taxon>
        <taxon>Agaricomycotina</taxon>
        <taxon>Agaricomycetes</taxon>
        <taxon>Agaricomycetidae</taxon>
        <taxon>Agaricales</taxon>
        <taxon>Tricholomatineae</taxon>
        <taxon>Lyophyllaceae</taxon>
        <taxon>Lyophyllum</taxon>
    </lineage>
</organism>
<name>A0A9P3PHX3_LYOSH</name>
<dbReference type="AlphaFoldDB" id="A0A9P3PHX3"/>